<evidence type="ECO:0000256" key="1">
    <source>
        <dbReference type="ARBA" id="ARBA00004141"/>
    </source>
</evidence>
<evidence type="ECO:0000256" key="7">
    <source>
        <dbReference type="SAM" id="Phobius"/>
    </source>
</evidence>
<keyword evidence="3 6" id="KW-0812">Transmembrane</keyword>
<feature type="transmembrane region" description="Helical" evidence="7">
    <location>
        <begin position="145"/>
        <end position="164"/>
    </location>
</feature>
<dbReference type="AlphaFoldDB" id="A0A200QSN0"/>
<dbReference type="EMBL" id="MVGT01001135">
    <property type="protein sequence ID" value="OVA13450.1"/>
    <property type="molecule type" value="Genomic_DNA"/>
</dbReference>
<reference evidence="8 9" key="1">
    <citation type="journal article" date="2017" name="Mol. Plant">
        <title>The Genome of Medicinal Plant Macleaya cordata Provides New Insights into Benzylisoquinoline Alkaloids Metabolism.</title>
        <authorList>
            <person name="Liu X."/>
            <person name="Liu Y."/>
            <person name="Huang P."/>
            <person name="Ma Y."/>
            <person name="Qing Z."/>
            <person name="Tang Q."/>
            <person name="Cao H."/>
            <person name="Cheng P."/>
            <person name="Zheng Y."/>
            <person name="Yuan Z."/>
            <person name="Zhou Y."/>
            <person name="Liu J."/>
            <person name="Tang Z."/>
            <person name="Zhuo Y."/>
            <person name="Zhang Y."/>
            <person name="Yu L."/>
            <person name="Huang J."/>
            <person name="Yang P."/>
            <person name="Peng Q."/>
            <person name="Zhang J."/>
            <person name="Jiang W."/>
            <person name="Zhang Z."/>
            <person name="Lin K."/>
            <person name="Ro D.K."/>
            <person name="Chen X."/>
            <person name="Xiong X."/>
            <person name="Shang Y."/>
            <person name="Huang S."/>
            <person name="Zeng J."/>
        </authorList>
    </citation>
    <scope>NUCLEOTIDE SEQUENCE [LARGE SCALE GENOMIC DNA]</scope>
    <source>
        <strain evidence="9">cv. BLH2017</strain>
        <tissue evidence="8">Root</tissue>
    </source>
</reference>
<dbReference type="InParanoid" id="A0A200QSN0"/>
<evidence type="ECO:0000256" key="6">
    <source>
        <dbReference type="RuleBase" id="RU000477"/>
    </source>
</evidence>
<name>A0A200QSN0_MACCD</name>
<dbReference type="PANTHER" id="PTHR45724:SF13">
    <property type="entry name" value="AQUAPORIN NIP1-1-RELATED"/>
    <property type="match status" value="1"/>
</dbReference>
<dbReference type="GO" id="GO:0016020">
    <property type="term" value="C:membrane"/>
    <property type="evidence" value="ECO:0007669"/>
    <property type="project" value="UniProtKB-SubCell"/>
</dbReference>
<accession>A0A200QSN0</accession>
<dbReference type="SUPFAM" id="SSF81338">
    <property type="entry name" value="Aquaporin-like"/>
    <property type="match status" value="1"/>
</dbReference>
<keyword evidence="5 7" id="KW-0472">Membrane</keyword>
<evidence type="ECO:0000256" key="5">
    <source>
        <dbReference type="ARBA" id="ARBA00023136"/>
    </source>
</evidence>
<dbReference type="InterPro" id="IPR022357">
    <property type="entry name" value="MIP_CS"/>
</dbReference>
<evidence type="ECO:0000256" key="3">
    <source>
        <dbReference type="ARBA" id="ARBA00022692"/>
    </source>
</evidence>
<comment type="caution">
    <text evidence="8">The sequence shown here is derived from an EMBL/GenBank/DDBJ whole genome shotgun (WGS) entry which is preliminary data.</text>
</comment>
<feature type="transmembrane region" description="Helical" evidence="7">
    <location>
        <begin position="254"/>
        <end position="275"/>
    </location>
</feature>
<keyword evidence="9" id="KW-1185">Reference proteome</keyword>
<evidence type="ECO:0000313" key="9">
    <source>
        <dbReference type="Proteomes" id="UP000195402"/>
    </source>
</evidence>
<evidence type="ECO:0000256" key="2">
    <source>
        <dbReference type="ARBA" id="ARBA00022448"/>
    </source>
</evidence>
<sequence length="301" mass="31968">MADDIISNNINGVHGNHANFMEEGVVVNFKSNEILPIVGDQNSPVDPNSAITSKSECMFSLPFFQKLFAEGIATYFLVFAGCAAVEANLSKNEVVTLPGIAVVFGLVLMIMIYTVGHISGGHLNPAVTIAFASCRKFPWKAVPSYVLAQVLGSILAIGTLRLLFVGKQDHHFLGNTPSGSNVQSLVLEFILTFFLMFVICGVATDNRAIGELAGLAIGSTVLVNIIYAGSISGGSMNPARSLAPAIVFNRYEGIWIYLVGPTCGAIAGAWTYNLIRFTNKPLPEITKSGSFLGSSGRNGSN</sequence>
<dbReference type="InterPro" id="IPR023271">
    <property type="entry name" value="Aquaporin-like"/>
</dbReference>
<dbReference type="PROSITE" id="PS00221">
    <property type="entry name" value="MIP"/>
    <property type="match status" value="1"/>
</dbReference>
<feature type="transmembrane region" description="Helical" evidence="7">
    <location>
        <begin position="95"/>
        <end position="115"/>
    </location>
</feature>
<dbReference type="InterPro" id="IPR034294">
    <property type="entry name" value="Aquaporin_transptr"/>
</dbReference>
<feature type="transmembrane region" description="Helical" evidence="7">
    <location>
        <begin position="215"/>
        <end position="234"/>
    </location>
</feature>
<dbReference type="NCBIfam" id="TIGR00861">
    <property type="entry name" value="MIP"/>
    <property type="match status" value="1"/>
</dbReference>
<dbReference type="CDD" id="cd00333">
    <property type="entry name" value="MIP"/>
    <property type="match status" value="1"/>
</dbReference>
<dbReference type="Pfam" id="PF00230">
    <property type="entry name" value="MIP"/>
    <property type="match status" value="1"/>
</dbReference>
<feature type="transmembrane region" description="Helical" evidence="7">
    <location>
        <begin position="67"/>
        <end position="89"/>
    </location>
</feature>
<keyword evidence="4 7" id="KW-1133">Transmembrane helix</keyword>
<dbReference type="PRINTS" id="PR00783">
    <property type="entry name" value="MINTRINSICP"/>
</dbReference>
<gene>
    <name evidence="8" type="ORF">BVC80_8171g2</name>
</gene>
<dbReference type="STRING" id="56857.A0A200QSN0"/>
<dbReference type="OMA" id="YKDSITH"/>
<keyword evidence="2 6" id="KW-0813">Transport</keyword>
<organism evidence="8 9">
    <name type="scientific">Macleaya cordata</name>
    <name type="common">Five-seeded plume-poppy</name>
    <name type="synonym">Bocconia cordata</name>
    <dbReference type="NCBI Taxonomy" id="56857"/>
    <lineage>
        <taxon>Eukaryota</taxon>
        <taxon>Viridiplantae</taxon>
        <taxon>Streptophyta</taxon>
        <taxon>Embryophyta</taxon>
        <taxon>Tracheophyta</taxon>
        <taxon>Spermatophyta</taxon>
        <taxon>Magnoliopsida</taxon>
        <taxon>Ranunculales</taxon>
        <taxon>Papaveraceae</taxon>
        <taxon>Papaveroideae</taxon>
        <taxon>Macleaya</taxon>
    </lineage>
</organism>
<comment type="subcellular location">
    <subcellularLocation>
        <location evidence="1">Membrane</location>
        <topology evidence="1">Multi-pass membrane protein</topology>
    </subcellularLocation>
</comment>
<dbReference type="Gene3D" id="1.20.1080.10">
    <property type="entry name" value="Glycerol uptake facilitator protein"/>
    <property type="match status" value="1"/>
</dbReference>
<dbReference type="Proteomes" id="UP000195402">
    <property type="component" value="Unassembled WGS sequence"/>
</dbReference>
<dbReference type="PANTHER" id="PTHR45724">
    <property type="entry name" value="AQUAPORIN NIP2-1"/>
    <property type="match status" value="1"/>
</dbReference>
<comment type="similarity">
    <text evidence="6">Belongs to the MIP/aquaporin (TC 1.A.8) family.</text>
</comment>
<dbReference type="InterPro" id="IPR000425">
    <property type="entry name" value="MIP"/>
</dbReference>
<dbReference type="OrthoDB" id="3222at2759"/>
<proteinExistence type="inferred from homology"/>
<feature type="transmembrane region" description="Helical" evidence="7">
    <location>
        <begin position="184"/>
        <end position="203"/>
    </location>
</feature>
<evidence type="ECO:0000256" key="4">
    <source>
        <dbReference type="ARBA" id="ARBA00022989"/>
    </source>
</evidence>
<protein>
    <submittedName>
        <fullName evidence="8">Major intrinsic protein</fullName>
    </submittedName>
</protein>
<dbReference type="GO" id="GO:0015267">
    <property type="term" value="F:channel activity"/>
    <property type="evidence" value="ECO:0007669"/>
    <property type="project" value="InterPro"/>
</dbReference>
<evidence type="ECO:0000313" key="8">
    <source>
        <dbReference type="EMBL" id="OVA13450.1"/>
    </source>
</evidence>